<dbReference type="FunFam" id="3.40.50.1000:FF:000015">
    <property type="entry name" value="CTD small phosphatase-like protein 2"/>
    <property type="match status" value="1"/>
</dbReference>
<dbReference type="InterPro" id="IPR023214">
    <property type="entry name" value="HAD_sf"/>
</dbReference>
<dbReference type="SUPFAM" id="SSF56784">
    <property type="entry name" value="HAD-like"/>
    <property type="match status" value="1"/>
</dbReference>
<evidence type="ECO:0000313" key="7">
    <source>
        <dbReference type="Proteomes" id="UP001346149"/>
    </source>
</evidence>
<dbReference type="InterPro" id="IPR004274">
    <property type="entry name" value="FCP1_dom"/>
</dbReference>
<dbReference type="SMART" id="SM00577">
    <property type="entry name" value="CPDc"/>
    <property type="match status" value="1"/>
</dbReference>
<gene>
    <name evidence="6" type="ORF">SAY86_002759</name>
</gene>
<dbReference type="GO" id="GO:0005634">
    <property type="term" value="C:nucleus"/>
    <property type="evidence" value="ECO:0007669"/>
    <property type="project" value="UniProtKB-ARBA"/>
</dbReference>
<dbReference type="EMBL" id="JAXQNO010000013">
    <property type="protein sequence ID" value="KAK4786070.1"/>
    <property type="molecule type" value="Genomic_DNA"/>
</dbReference>
<dbReference type="InterPro" id="IPR036412">
    <property type="entry name" value="HAD-like_sf"/>
</dbReference>
<dbReference type="Pfam" id="PF03031">
    <property type="entry name" value="NIF"/>
    <property type="match status" value="1"/>
</dbReference>
<evidence type="ECO:0000256" key="3">
    <source>
        <dbReference type="ARBA" id="ARBA00037324"/>
    </source>
</evidence>
<keyword evidence="7" id="KW-1185">Reference proteome</keyword>
<dbReference type="Proteomes" id="UP001346149">
    <property type="component" value="Unassembled WGS sequence"/>
</dbReference>
<evidence type="ECO:0000256" key="2">
    <source>
        <dbReference type="ARBA" id="ARBA00022912"/>
    </source>
</evidence>
<evidence type="ECO:0000256" key="4">
    <source>
        <dbReference type="ARBA" id="ARBA00038355"/>
    </source>
</evidence>
<comment type="caution">
    <text evidence="6">The sequence shown here is derived from an EMBL/GenBank/DDBJ whole genome shotgun (WGS) entry which is preliminary data.</text>
</comment>
<dbReference type="GO" id="GO:0004721">
    <property type="term" value="F:phosphoprotein phosphatase activity"/>
    <property type="evidence" value="ECO:0007669"/>
    <property type="project" value="UniProtKB-KW"/>
</dbReference>
<sequence length="475" mass="52295">MPALRMKTKPVPGCVSEGNLLGICRESSKICKMKRNVTLQSNGTLVELTGACQNGHSEVAELAKETAPSESFLETCDGKDDLNFQRRLFPDGELFSANIMDSSCPVNIEGLPSLSLCAKCMSDASEESGFEIIHSDAMISLGNCDCQSRNPSPPQSSDETGQNICHMTAAALASDEAGGLDEIIRNGLIQEFGFSEPNLIFDVMESCFLFSSIDEQANTPTLQDKGSSEELSTNSDASWFHRVTHQAKPSNQAHISSGPLDSEETDSFDSQLFIRNFLDLSETSSLPALLPKEACKQKRITLVLDLDETLIHSTTQPCEDADFTFKIFYNMGEHTVYVRKRPFLMTFLERVSEMFEIVIFTASESVYAKQLLDILDPEGKFFSRSVYRDSCTVINGNYTKDLTILGVDLSRCAIVDNCPQVFQLQVSNGIPIKSWFDDPLDHALMSLLPFLETLANAEDVRPVIAKKFGSQGGVS</sequence>
<keyword evidence="2" id="KW-0904">Protein phosphatase</keyword>
<dbReference type="PANTHER" id="PTHR12210">
    <property type="entry name" value="DULLARD PROTEIN PHOSPHATASE"/>
    <property type="match status" value="1"/>
</dbReference>
<protein>
    <recommendedName>
        <fullName evidence="5">FCP1 homology domain-containing protein</fullName>
    </recommendedName>
</protein>
<proteinExistence type="inferred from homology"/>
<evidence type="ECO:0000259" key="5">
    <source>
        <dbReference type="PROSITE" id="PS50969"/>
    </source>
</evidence>
<dbReference type="PROSITE" id="PS50969">
    <property type="entry name" value="FCP1"/>
    <property type="match status" value="1"/>
</dbReference>
<accession>A0AAN7LRJ3</accession>
<dbReference type="AlphaFoldDB" id="A0AAN7LRJ3"/>
<dbReference type="Gene3D" id="3.40.50.1000">
    <property type="entry name" value="HAD superfamily/HAD-like"/>
    <property type="match status" value="1"/>
</dbReference>
<dbReference type="InterPro" id="IPR050365">
    <property type="entry name" value="TIM50"/>
</dbReference>
<comment type="similarity">
    <text evidence="4">Belongs to the CTDSPL2 family.</text>
</comment>
<dbReference type="InterPro" id="IPR011948">
    <property type="entry name" value="Dullard_phosphatase"/>
</dbReference>
<evidence type="ECO:0000313" key="6">
    <source>
        <dbReference type="EMBL" id="KAK4786070.1"/>
    </source>
</evidence>
<comment type="function">
    <text evidence="3">Probable phosphatase.</text>
</comment>
<name>A0AAN7LRJ3_TRANT</name>
<reference evidence="6 7" key="1">
    <citation type="journal article" date="2023" name="Hortic Res">
        <title>Pangenome of water caltrop reveals structural variations and asymmetric subgenome divergence after allopolyploidization.</title>
        <authorList>
            <person name="Zhang X."/>
            <person name="Chen Y."/>
            <person name="Wang L."/>
            <person name="Yuan Y."/>
            <person name="Fang M."/>
            <person name="Shi L."/>
            <person name="Lu R."/>
            <person name="Comes H.P."/>
            <person name="Ma Y."/>
            <person name="Chen Y."/>
            <person name="Huang G."/>
            <person name="Zhou Y."/>
            <person name="Zheng Z."/>
            <person name="Qiu Y."/>
        </authorList>
    </citation>
    <scope>NUCLEOTIDE SEQUENCE [LARGE SCALE GENOMIC DNA]</scope>
    <source>
        <strain evidence="6">F231</strain>
    </source>
</reference>
<organism evidence="6 7">
    <name type="scientific">Trapa natans</name>
    <name type="common">Water chestnut</name>
    <dbReference type="NCBI Taxonomy" id="22666"/>
    <lineage>
        <taxon>Eukaryota</taxon>
        <taxon>Viridiplantae</taxon>
        <taxon>Streptophyta</taxon>
        <taxon>Embryophyta</taxon>
        <taxon>Tracheophyta</taxon>
        <taxon>Spermatophyta</taxon>
        <taxon>Magnoliopsida</taxon>
        <taxon>eudicotyledons</taxon>
        <taxon>Gunneridae</taxon>
        <taxon>Pentapetalae</taxon>
        <taxon>rosids</taxon>
        <taxon>malvids</taxon>
        <taxon>Myrtales</taxon>
        <taxon>Lythraceae</taxon>
        <taxon>Trapa</taxon>
    </lineage>
</organism>
<dbReference type="NCBIfam" id="TIGR02251">
    <property type="entry name" value="HIF-SF_euk"/>
    <property type="match status" value="1"/>
</dbReference>
<feature type="domain" description="FCP1 homology" evidence="5">
    <location>
        <begin position="295"/>
        <end position="454"/>
    </location>
</feature>
<evidence type="ECO:0000256" key="1">
    <source>
        <dbReference type="ARBA" id="ARBA00022801"/>
    </source>
</evidence>
<keyword evidence="1" id="KW-0378">Hydrolase</keyword>
<dbReference type="CDD" id="cd07521">
    <property type="entry name" value="HAD_FCP1-like"/>
    <property type="match status" value="1"/>
</dbReference>